<feature type="region of interest" description="Disordered" evidence="1">
    <location>
        <begin position="27"/>
        <end position="46"/>
    </location>
</feature>
<proteinExistence type="predicted"/>
<accession>A0A914X5U9</accession>
<protein>
    <submittedName>
        <fullName evidence="3">Uncharacterized protein</fullName>
    </submittedName>
</protein>
<evidence type="ECO:0000313" key="2">
    <source>
        <dbReference type="Proteomes" id="UP000887566"/>
    </source>
</evidence>
<name>A0A914X5U9_9BILA</name>
<dbReference type="Proteomes" id="UP000887566">
    <property type="component" value="Unplaced"/>
</dbReference>
<evidence type="ECO:0000313" key="3">
    <source>
        <dbReference type="WBParaSite" id="PSAMB.scaffold6631size9086.g28833.t1"/>
    </source>
</evidence>
<feature type="compositionally biased region" description="Basic and acidic residues" evidence="1">
    <location>
        <begin position="27"/>
        <end position="41"/>
    </location>
</feature>
<reference evidence="3" key="1">
    <citation type="submission" date="2022-11" db="UniProtKB">
        <authorList>
            <consortium name="WormBaseParasite"/>
        </authorList>
    </citation>
    <scope>IDENTIFICATION</scope>
</reference>
<sequence length="114" mass="13392">MLRMNDITRRWALDAAEFDYYETRASWEEEGRRTDGERTGVNDDGVECEPRIPEVCRGDGVVTPARRRLVQQPLEAVAYSQLAFLRHQRPSNDLTSADHRSREFIWRSRGRRVK</sequence>
<evidence type="ECO:0000256" key="1">
    <source>
        <dbReference type="SAM" id="MobiDB-lite"/>
    </source>
</evidence>
<organism evidence="2 3">
    <name type="scientific">Plectus sambesii</name>
    <dbReference type="NCBI Taxonomy" id="2011161"/>
    <lineage>
        <taxon>Eukaryota</taxon>
        <taxon>Metazoa</taxon>
        <taxon>Ecdysozoa</taxon>
        <taxon>Nematoda</taxon>
        <taxon>Chromadorea</taxon>
        <taxon>Plectida</taxon>
        <taxon>Plectina</taxon>
        <taxon>Plectoidea</taxon>
        <taxon>Plectidae</taxon>
        <taxon>Plectus</taxon>
    </lineage>
</organism>
<dbReference type="WBParaSite" id="PSAMB.scaffold6631size9086.g28833.t1">
    <property type="protein sequence ID" value="PSAMB.scaffold6631size9086.g28833.t1"/>
    <property type="gene ID" value="PSAMB.scaffold6631size9086.g28833"/>
</dbReference>
<keyword evidence="2" id="KW-1185">Reference proteome</keyword>
<dbReference type="AlphaFoldDB" id="A0A914X5U9"/>